<comment type="catalytic activity">
    <reaction evidence="7">
        <text>a 1,2-diacyl-sn-glycero-3-phosphocholine(in) = a 1,2-diacyl-sn-glycero-3-phosphocholine(out)</text>
        <dbReference type="Rhea" id="RHEA:38571"/>
        <dbReference type="ChEBI" id="CHEBI:57643"/>
    </reaction>
</comment>
<evidence type="ECO:0000256" key="13">
    <source>
        <dbReference type="ARBA" id="ARBA00045827"/>
    </source>
</evidence>
<organism evidence="16 17">
    <name type="scientific">Artemia franciscana</name>
    <name type="common">Brine shrimp</name>
    <name type="synonym">Artemia sanfranciscana</name>
    <dbReference type="NCBI Taxonomy" id="6661"/>
    <lineage>
        <taxon>Eukaryota</taxon>
        <taxon>Metazoa</taxon>
        <taxon>Ecdysozoa</taxon>
        <taxon>Arthropoda</taxon>
        <taxon>Crustacea</taxon>
        <taxon>Branchiopoda</taxon>
        <taxon>Anostraca</taxon>
        <taxon>Artemiidae</taxon>
        <taxon>Artemia</taxon>
    </lineage>
</organism>
<evidence type="ECO:0000256" key="15">
    <source>
        <dbReference type="SAM" id="Phobius"/>
    </source>
</evidence>
<keyword evidence="17" id="KW-1185">Reference proteome</keyword>
<comment type="function">
    <text evidence="13">Scramblase that mediates the translocation of glucosaminylphosphatidylinositol (alpha-D-GlcN-(1-6)-(1,2-diacyl-sn-glycero-3-phospho)-1D-myo-inositol, GlcN-PI) across the endoplasmic reticulum (ER) membrane, from the cytosolic leaflet to the luminal leaflet of the ER membrane, where it participates in the biosynthesis of glycosylphosphatidylinositol (GPI). GPI is a lipid glycoconjugate involved in post-translational modification of proteins. Can also translocate 1,2-diacyl-sn-glycero-3-phospho-(1D-myo-inositol) (phosphatidylinositol or PI), as well as several other phospholipids (1,2-diacyl-sn-glycero-3-phosphocholine, 1,2-diacyl-sn-glycero-3-phosphoethanolamine), and N-acetylglucosaminylphosphatidylinositol (GlcNAc-PI) in vitro.</text>
</comment>
<evidence type="ECO:0000256" key="4">
    <source>
        <dbReference type="ARBA" id="ARBA00022989"/>
    </source>
</evidence>
<evidence type="ECO:0000313" key="17">
    <source>
        <dbReference type="Proteomes" id="UP001187531"/>
    </source>
</evidence>
<dbReference type="AlphaFoldDB" id="A0AA88HM59"/>
<comment type="caution">
    <text evidence="16">The sequence shown here is derived from an EMBL/GenBank/DDBJ whole genome shotgun (WGS) entry which is preliminary data.</text>
</comment>
<accession>A0AA88HM59</accession>
<evidence type="ECO:0000256" key="6">
    <source>
        <dbReference type="ARBA" id="ARBA00024615"/>
    </source>
</evidence>
<evidence type="ECO:0000256" key="10">
    <source>
        <dbReference type="ARBA" id="ARBA00040905"/>
    </source>
</evidence>
<dbReference type="InterPro" id="IPR008429">
    <property type="entry name" value="CLPTM1"/>
</dbReference>
<evidence type="ECO:0000256" key="9">
    <source>
        <dbReference type="ARBA" id="ARBA00036810"/>
    </source>
</evidence>
<dbReference type="GO" id="GO:0016020">
    <property type="term" value="C:membrane"/>
    <property type="evidence" value="ECO:0007669"/>
    <property type="project" value="UniProtKB-SubCell"/>
</dbReference>
<evidence type="ECO:0000256" key="1">
    <source>
        <dbReference type="ARBA" id="ARBA00004141"/>
    </source>
</evidence>
<evidence type="ECO:0000256" key="2">
    <source>
        <dbReference type="ARBA" id="ARBA00009310"/>
    </source>
</evidence>
<dbReference type="Pfam" id="PF05602">
    <property type="entry name" value="CLPTM1"/>
    <property type="match status" value="1"/>
</dbReference>
<sequence>MVPSKGSGNLSRLKFWKVMKVFKIELRFSGCILPRITVGSFTKEEKESDQYDADFLTKLSVVLCPLVIGGAIYSLVYMPHKSWYSWTLESLVNGVYAFGFLFMLPQLFVNYKLKSVAHLPWKAFMYKAFNTFIDDIFSFIITMPTSHRLACFRDDVVFVVYLYQRWLYPVDKARVNEYGQSGEDEKEKTD</sequence>
<comment type="catalytic activity">
    <reaction evidence="14">
        <text>a 6-(alpha-D-glucosaminyl)-1-(1,2-diacyl-sn-glycero-3-phospho)-1D-myo-inositol(in) = a 6-(alpha-D-glucosaminyl)-1-(1,2-diacyl-sn-glycero-3-phospho)-1D-myo-inositol(out)</text>
        <dbReference type="Rhea" id="RHEA:71491"/>
        <dbReference type="ChEBI" id="CHEBI:57997"/>
    </reaction>
</comment>
<evidence type="ECO:0000256" key="12">
    <source>
        <dbReference type="ARBA" id="ARBA00043155"/>
    </source>
</evidence>
<evidence type="ECO:0000256" key="14">
    <source>
        <dbReference type="ARBA" id="ARBA00093208"/>
    </source>
</evidence>
<evidence type="ECO:0000256" key="3">
    <source>
        <dbReference type="ARBA" id="ARBA00022692"/>
    </source>
</evidence>
<feature type="transmembrane region" description="Helical" evidence="15">
    <location>
        <begin position="55"/>
        <end position="77"/>
    </location>
</feature>
<evidence type="ECO:0000256" key="7">
    <source>
        <dbReference type="ARBA" id="ARBA00024631"/>
    </source>
</evidence>
<comment type="catalytic activity">
    <reaction evidence="8">
        <text>a 1,2-diacyl-sn-glycero-3-phospho-(1D-myo-inositol)(in) = a 1,2-diacyl-sn-glycero-3-phospho-(1D-myo-inositol)(out)</text>
        <dbReference type="Rhea" id="RHEA:38691"/>
        <dbReference type="ChEBI" id="CHEBI:57880"/>
    </reaction>
</comment>
<comment type="subcellular location">
    <subcellularLocation>
        <location evidence="1">Membrane</location>
        <topology evidence="1">Multi-pass membrane protein</topology>
    </subcellularLocation>
</comment>
<evidence type="ECO:0000256" key="11">
    <source>
        <dbReference type="ARBA" id="ARBA00042320"/>
    </source>
</evidence>
<comment type="similarity">
    <text evidence="2">Belongs to the CLPTM1 family.</text>
</comment>
<name>A0AA88HM59_ARTSF</name>
<dbReference type="PANTHER" id="PTHR21347:SF0">
    <property type="entry name" value="LIPID SCRAMBLASE CLPTM1L"/>
    <property type="match status" value="1"/>
</dbReference>
<evidence type="ECO:0000256" key="8">
    <source>
        <dbReference type="ARBA" id="ARBA00035895"/>
    </source>
</evidence>
<keyword evidence="3 15" id="KW-0812">Transmembrane</keyword>
<dbReference type="PANTHER" id="PTHR21347">
    <property type="entry name" value="CLEFT LIP AND PALATE ASSOCIATED TRANSMEMBRANE PROTEIN-RELATED"/>
    <property type="match status" value="1"/>
</dbReference>
<evidence type="ECO:0000256" key="5">
    <source>
        <dbReference type="ARBA" id="ARBA00023136"/>
    </source>
</evidence>
<evidence type="ECO:0000313" key="16">
    <source>
        <dbReference type="EMBL" id="KAK2708241.1"/>
    </source>
</evidence>
<keyword evidence="5 15" id="KW-0472">Membrane</keyword>
<comment type="catalytic activity">
    <reaction evidence="6">
        <text>a 1,2-diacyl-sn-glycero-3-phosphoethanolamine(in) = a 1,2-diacyl-sn-glycero-3-phosphoethanolamine(out)</text>
        <dbReference type="Rhea" id="RHEA:38895"/>
        <dbReference type="ChEBI" id="CHEBI:64612"/>
    </reaction>
</comment>
<gene>
    <name evidence="16" type="ORF">QYM36_013993</name>
</gene>
<protein>
    <recommendedName>
        <fullName evidence="10">Lipid scramblase CLPTM1L</fullName>
    </recommendedName>
    <alternativeName>
        <fullName evidence="12">Cisplatin resistance-related protein 9</fullName>
    </alternativeName>
    <alternativeName>
        <fullName evidence="11">Cleft lip and palate transmembrane protein 1-like protein</fullName>
    </alternativeName>
</protein>
<dbReference type="Proteomes" id="UP001187531">
    <property type="component" value="Unassembled WGS sequence"/>
</dbReference>
<dbReference type="GO" id="GO:0012505">
    <property type="term" value="C:endomembrane system"/>
    <property type="evidence" value="ECO:0007669"/>
    <property type="project" value="TreeGrafter"/>
</dbReference>
<comment type="catalytic activity">
    <reaction evidence="9">
        <text>6-(alpha-D-glucosaminyl)-(1-octadecanoyl,2-(9Z)-octadecenoyl-sn-glycero-3-phospho)-1D-myo-inositol(in) = 6-(alpha-D-glucosaminyl)-(1-octadecanoyl,2-(9Z)-octadecenoyl-sn-glycero-3-phospho)-1D-myo-inositol(out)</text>
        <dbReference type="Rhea" id="RHEA:71495"/>
        <dbReference type="ChEBI" id="CHEBI:190691"/>
    </reaction>
</comment>
<reference evidence="16" key="1">
    <citation type="submission" date="2023-07" db="EMBL/GenBank/DDBJ databases">
        <title>Chromosome-level genome assembly of Artemia franciscana.</title>
        <authorList>
            <person name="Jo E."/>
        </authorList>
    </citation>
    <scope>NUCLEOTIDE SEQUENCE</scope>
    <source>
        <tissue evidence="16">Whole body</tissue>
    </source>
</reference>
<proteinExistence type="inferred from homology"/>
<dbReference type="EMBL" id="JAVRJZ010000018">
    <property type="protein sequence ID" value="KAK2708241.1"/>
    <property type="molecule type" value="Genomic_DNA"/>
</dbReference>
<feature type="transmembrane region" description="Helical" evidence="15">
    <location>
        <begin position="83"/>
        <end position="104"/>
    </location>
</feature>
<keyword evidence="4 15" id="KW-1133">Transmembrane helix</keyword>